<feature type="non-terminal residue" evidence="1">
    <location>
        <position position="61"/>
    </location>
</feature>
<name>A0A6H5H8L1_9HEMI</name>
<proteinExistence type="predicted"/>
<protein>
    <submittedName>
        <fullName evidence="1">Uncharacterized protein</fullName>
    </submittedName>
</protein>
<organism evidence="1 2">
    <name type="scientific">Nesidiocoris tenuis</name>
    <dbReference type="NCBI Taxonomy" id="355587"/>
    <lineage>
        <taxon>Eukaryota</taxon>
        <taxon>Metazoa</taxon>
        <taxon>Ecdysozoa</taxon>
        <taxon>Arthropoda</taxon>
        <taxon>Hexapoda</taxon>
        <taxon>Insecta</taxon>
        <taxon>Pterygota</taxon>
        <taxon>Neoptera</taxon>
        <taxon>Paraneoptera</taxon>
        <taxon>Hemiptera</taxon>
        <taxon>Heteroptera</taxon>
        <taxon>Panheteroptera</taxon>
        <taxon>Cimicomorpha</taxon>
        <taxon>Miridae</taxon>
        <taxon>Dicyphina</taxon>
        <taxon>Nesidiocoris</taxon>
    </lineage>
</organism>
<dbReference type="EMBL" id="CADCXU010025580">
    <property type="protein sequence ID" value="CAB0012597.1"/>
    <property type="molecule type" value="Genomic_DNA"/>
</dbReference>
<evidence type="ECO:0000313" key="2">
    <source>
        <dbReference type="Proteomes" id="UP000479000"/>
    </source>
</evidence>
<dbReference type="AlphaFoldDB" id="A0A6H5H8L1"/>
<sequence length="61" mass="6366">MASAAARPPPSAVRHVASLGADRAATTCVYASAPSVFPPIRASYVYRTNCSRGIGYLPITQ</sequence>
<keyword evidence="2" id="KW-1185">Reference proteome</keyword>
<accession>A0A6H5H8L1</accession>
<gene>
    <name evidence="1" type="ORF">NTEN_LOCUS17307</name>
</gene>
<evidence type="ECO:0000313" key="1">
    <source>
        <dbReference type="EMBL" id="CAB0012597.1"/>
    </source>
</evidence>
<reference evidence="1 2" key="1">
    <citation type="submission" date="2020-02" db="EMBL/GenBank/DDBJ databases">
        <authorList>
            <person name="Ferguson B K."/>
        </authorList>
    </citation>
    <scope>NUCLEOTIDE SEQUENCE [LARGE SCALE GENOMIC DNA]</scope>
</reference>
<dbReference type="Proteomes" id="UP000479000">
    <property type="component" value="Unassembled WGS sequence"/>
</dbReference>